<evidence type="ECO:0000313" key="2">
    <source>
        <dbReference type="EMBL" id="BBH17806.1"/>
    </source>
</evidence>
<dbReference type="KEGG" id="nbe:Back2_20930"/>
<keyword evidence="1" id="KW-0812">Transmembrane</keyword>
<protein>
    <submittedName>
        <fullName evidence="2">Uncharacterized protein</fullName>
    </submittedName>
</protein>
<organism evidence="2 3">
    <name type="scientific">Nocardioides baekrokdamisoli</name>
    <dbReference type="NCBI Taxonomy" id="1804624"/>
    <lineage>
        <taxon>Bacteria</taxon>
        <taxon>Bacillati</taxon>
        <taxon>Actinomycetota</taxon>
        <taxon>Actinomycetes</taxon>
        <taxon>Propionibacteriales</taxon>
        <taxon>Nocardioidaceae</taxon>
        <taxon>Nocardioides</taxon>
    </lineage>
</organism>
<keyword evidence="1" id="KW-1133">Transmembrane helix</keyword>
<evidence type="ECO:0000256" key="1">
    <source>
        <dbReference type="SAM" id="Phobius"/>
    </source>
</evidence>
<sequence length="90" mass="9490">MVTRTHAVAGPGHPAEHHRIAYSVEAIVGIGLVVAGVAAAVAVVGFFTGSWLLGSFGFPALMILVVLYAIWTVGRGARHEDSDKELHDIE</sequence>
<dbReference type="Proteomes" id="UP000271573">
    <property type="component" value="Chromosome"/>
</dbReference>
<evidence type="ECO:0000313" key="3">
    <source>
        <dbReference type="Proteomes" id="UP000271573"/>
    </source>
</evidence>
<dbReference type="AlphaFoldDB" id="A0A3G9IHJ7"/>
<feature type="transmembrane region" description="Helical" evidence="1">
    <location>
        <begin position="26"/>
        <end position="47"/>
    </location>
</feature>
<dbReference type="EMBL" id="AP019307">
    <property type="protein sequence ID" value="BBH17806.1"/>
    <property type="molecule type" value="Genomic_DNA"/>
</dbReference>
<gene>
    <name evidence="2" type="ORF">Back2_20930</name>
</gene>
<feature type="transmembrane region" description="Helical" evidence="1">
    <location>
        <begin position="53"/>
        <end position="74"/>
    </location>
</feature>
<proteinExistence type="predicted"/>
<reference evidence="2 3" key="1">
    <citation type="submission" date="2018-11" db="EMBL/GenBank/DDBJ databases">
        <title>Complete genome sequence of Nocardioides baekrokdamisoli strain KCTC 39748.</title>
        <authorList>
            <person name="Kang S.W."/>
            <person name="Lee K.C."/>
            <person name="Kim K.K."/>
            <person name="Kim J.S."/>
            <person name="Kim D.S."/>
            <person name="Ko S.H."/>
            <person name="Yang S.H."/>
            <person name="Shin Y.K."/>
            <person name="Lee J.S."/>
        </authorList>
    </citation>
    <scope>NUCLEOTIDE SEQUENCE [LARGE SCALE GENOMIC DNA]</scope>
    <source>
        <strain evidence="2 3">KCTC 39748</strain>
    </source>
</reference>
<keyword evidence="3" id="KW-1185">Reference proteome</keyword>
<name>A0A3G9IHJ7_9ACTN</name>
<keyword evidence="1" id="KW-0472">Membrane</keyword>
<accession>A0A3G9IHJ7</accession>